<dbReference type="Pfam" id="PF00667">
    <property type="entry name" value="FAD_binding_1"/>
    <property type="match status" value="1"/>
</dbReference>
<dbReference type="Pfam" id="PF00258">
    <property type="entry name" value="Flavodoxin_1"/>
    <property type="match status" value="1"/>
</dbReference>
<dbReference type="Proteomes" id="UP001158576">
    <property type="component" value="Chromosome XSR"/>
</dbReference>
<dbReference type="InterPro" id="IPR039261">
    <property type="entry name" value="FNR_nucleotide-bd"/>
</dbReference>
<dbReference type="InterPro" id="IPR001709">
    <property type="entry name" value="Flavoprot_Pyr_Nucl_cyt_Rdtase"/>
</dbReference>
<dbReference type="Gene3D" id="1.20.990.10">
    <property type="entry name" value="NADPH-cytochrome p450 Reductase, Chain A, domain 3"/>
    <property type="match status" value="1"/>
</dbReference>
<dbReference type="InterPro" id="IPR017938">
    <property type="entry name" value="Riboflavin_synthase-like_b-brl"/>
</dbReference>
<organism evidence="10 11">
    <name type="scientific">Oikopleura dioica</name>
    <name type="common">Tunicate</name>
    <dbReference type="NCBI Taxonomy" id="34765"/>
    <lineage>
        <taxon>Eukaryota</taxon>
        <taxon>Metazoa</taxon>
        <taxon>Chordata</taxon>
        <taxon>Tunicata</taxon>
        <taxon>Appendicularia</taxon>
        <taxon>Copelata</taxon>
        <taxon>Oikopleuridae</taxon>
        <taxon>Oikopleura</taxon>
    </lineage>
</organism>
<comment type="cofactor">
    <cofactor evidence="1">
        <name>FMN</name>
        <dbReference type="ChEBI" id="CHEBI:58210"/>
    </cofactor>
</comment>
<evidence type="ECO:0000256" key="6">
    <source>
        <dbReference type="ARBA" id="ARBA00022857"/>
    </source>
</evidence>
<evidence type="ECO:0000313" key="11">
    <source>
        <dbReference type="Proteomes" id="UP001158576"/>
    </source>
</evidence>
<proteinExistence type="predicted"/>
<dbReference type="InterPro" id="IPR003097">
    <property type="entry name" value="CysJ-like_FAD-binding"/>
</dbReference>
<keyword evidence="6" id="KW-0521">NADP</keyword>
<dbReference type="PANTHER" id="PTHR19384">
    <property type="entry name" value="NITRIC OXIDE SYNTHASE-RELATED"/>
    <property type="match status" value="1"/>
</dbReference>
<evidence type="ECO:0000256" key="5">
    <source>
        <dbReference type="ARBA" id="ARBA00022827"/>
    </source>
</evidence>
<dbReference type="InterPro" id="IPR001433">
    <property type="entry name" value="OxRdtase_FAD/NAD-bd"/>
</dbReference>
<protein>
    <submittedName>
        <fullName evidence="10">Oidioi.mRNA.OKI2018_I69.XSR.g13316.t1.cds</fullName>
    </submittedName>
</protein>
<keyword evidence="7" id="KW-0560">Oxidoreductase</keyword>
<dbReference type="PROSITE" id="PS50902">
    <property type="entry name" value="FLAVODOXIN_LIKE"/>
    <property type="match status" value="1"/>
</dbReference>
<feature type="domain" description="Flavodoxin-like" evidence="8">
    <location>
        <begin position="5"/>
        <end position="151"/>
    </location>
</feature>
<dbReference type="InterPro" id="IPR023173">
    <property type="entry name" value="NADPH_Cyt_P450_Rdtase_alpha"/>
</dbReference>
<gene>
    <name evidence="10" type="ORF">OKIOD_LOCUS4874</name>
</gene>
<dbReference type="SUPFAM" id="SSF52343">
    <property type="entry name" value="Ferredoxin reductase-like, C-terminal NADP-linked domain"/>
    <property type="match status" value="1"/>
</dbReference>
<name>A0ABN7S6I9_OIKDI</name>
<keyword evidence="4" id="KW-0285">Flavoprotein</keyword>
<dbReference type="InterPro" id="IPR008254">
    <property type="entry name" value="Flavodoxin/NO_synth"/>
</dbReference>
<dbReference type="InterPro" id="IPR017927">
    <property type="entry name" value="FAD-bd_FR_type"/>
</dbReference>
<evidence type="ECO:0000259" key="9">
    <source>
        <dbReference type="PROSITE" id="PS51384"/>
    </source>
</evidence>
<dbReference type="SUPFAM" id="SSF52218">
    <property type="entry name" value="Flavoproteins"/>
    <property type="match status" value="1"/>
</dbReference>
<dbReference type="Gene3D" id="3.40.50.360">
    <property type="match status" value="1"/>
</dbReference>
<dbReference type="Pfam" id="PF00175">
    <property type="entry name" value="NAD_binding_1"/>
    <property type="match status" value="1"/>
</dbReference>
<evidence type="ECO:0000256" key="4">
    <source>
        <dbReference type="ARBA" id="ARBA00022630"/>
    </source>
</evidence>
<sequence>MEKRILFGFASKGGTGAAMAEEVYALASEAVDDSVDLVLPDELNNLAESVISETIPTLLVVIASSTGQGELPPNGAQFLSKIEKVEKLHQTDFCMLCLGDSNYTTFMDGPHGLLKAMLRAGMRLVDQIVEADDSNNDAFADATDKFIEGIEGLVRKWVNNELTQSVEPVFHPLSSTSQKAKQASQYDAVIELIRRSDHVAASTALKIPKMPEPAFEIATDDSQETYSPPRNFSEIQNGAAFEPVSSPIYECTVLNGKRLTSVQAEKQAWEISLSLPESTRCGSDNGRELHCGDCVALFTPNDPKEVELAMKAFGGTDVAVFAKGGKRPSWFPERASLKNLLEYHVELRTPVSKTMLGHLMNSCTSSDVKRRLGEFVSREGKEIYRALLDNQVTFVDLLVAFPQLSPKLSILAYLKRLQRRWYSIANWIDYSQAVDSRVIRIAFTEVSLPKPGLMTNQLARIIDNLKEHEAGDLPFGPCRNKVILECRDPPPNMFRLDETPNVPILMIAAGSGIAPFIGFLEKIASIDGKEASLIFGCRNEHSHIYKDSMQKRLEEGTLKNLWIAMSREGNKKYVQDILLDEKDYVKELLEKNGLIYICGDAAGMGIGIRNSLVEILGDAKYWELMKNKTIREDLWR</sequence>
<evidence type="ECO:0000256" key="7">
    <source>
        <dbReference type="ARBA" id="ARBA00023002"/>
    </source>
</evidence>
<evidence type="ECO:0000256" key="3">
    <source>
        <dbReference type="ARBA" id="ARBA00022605"/>
    </source>
</evidence>
<evidence type="ECO:0000256" key="1">
    <source>
        <dbReference type="ARBA" id="ARBA00001917"/>
    </source>
</evidence>
<evidence type="ECO:0000256" key="2">
    <source>
        <dbReference type="ARBA" id="ARBA00001974"/>
    </source>
</evidence>
<dbReference type="PROSITE" id="PS51384">
    <property type="entry name" value="FAD_FR"/>
    <property type="match status" value="1"/>
</dbReference>
<dbReference type="Gene3D" id="3.40.50.80">
    <property type="entry name" value="Nucleotide-binding domain of ferredoxin-NADP reductase (FNR) module"/>
    <property type="match status" value="1"/>
</dbReference>
<dbReference type="Gene3D" id="2.40.30.10">
    <property type="entry name" value="Translation factors"/>
    <property type="match status" value="1"/>
</dbReference>
<keyword evidence="3" id="KW-0028">Amino-acid biosynthesis</keyword>
<evidence type="ECO:0000259" key="8">
    <source>
        <dbReference type="PROSITE" id="PS50902"/>
    </source>
</evidence>
<dbReference type="PRINTS" id="PR00371">
    <property type="entry name" value="FPNCR"/>
</dbReference>
<comment type="cofactor">
    <cofactor evidence="2">
        <name>FAD</name>
        <dbReference type="ChEBI" id="CHEBI:57692"/>
    </cofactor>
</comment>
<dbReference type="EMBL" id="OU015569">
    <property type="protein sequence ID" value="CAG5094176.1"/>
    <property type="molecule type" value="Genomic_DNA"/>
</dbReference>
<dbReference type="SUPFAM" id="SSF63380">
    <property type="entry name" value="Riboflavin synthase domain-like"/>
    <property type="match status" value="1"/>
</dbReference>
<keyword evidence="11" id="KW-1185">Reference proteome</keyword>
<reference evidence="10 11" key="1">
    <citation type="submission" date="2021-04" db="EMBL/GenBank/DDBJ databases">
        <authorList>
            <person name="Bliznina A."/>
        </authorList>
    </citation>
    <scope>NUCLEOTIDE SEQUENCE [LARGE SCALE GENOMIC DNA]</scope>
</reference>
<keyword evidence="5" id="KW-0274">FAD</keyword>
<accession>A0ABN7S6I9</accession>
<evidence type="ECO:0000313" key="10">
    <source>
        <dbReference type="EMBL" id="CAG5094176.1"/>
    </source>
</evidence>
<feature type="domain" description="FAD-binding FR-type" evidence="9">
    <location>
        <begin position="246"/>
        <end position="497"/>
    </location>
</feature>
<dbReference type="PANTHER" id="PTHR19384:SF84">
    <property type="entry name" value="METHIONINE SYNTHASE REDUCTASE"/>
    <property type="match status" value="1"/>
</dbReference>
<dbReference type="InterPro" id="IPR029039">
    <property type="entry name" value="Flavoprotein-like_sf"/>
</dbReference>